<evidence type="ECO:0000313" key="4">
    <source>
        <dbReference type="EMBL" id="GCD98720.1"/>
    </source>
</evidence>
<name>A0A401YVV5_9ACTN</name>
<dbReference type="Proteomes" id="UP000286931">
    <property type="component" value="Unassembled WGS sequence"/>
</dbReference>
<sequence>MSTMSSTTGPTGLEQLLALRDHGMPTGIGPFIGMTPEEVEDGRVVFGASARPEFANPIGTMHGGIAATLLDSAMACAVHTTLPPATGYTSLDISVRYLRPGPLDGSRLRAEGRVVHRGRTIRTAEAELTDDRGRLLATATTTCLIMTLG</sequence>
<reference evidence="4 5" key="1">
    <citation type="submission" date="2018-12" db="EMBL/GenBank/DDBJ databases">
        <title>Draft genome sequence of Embleya hyalina NBRC 13850T.</title>
        <authorList>
            <person name="Komaki H."/>
            <person name="Hosoyama A."/>
            <person name="Kimura A."/>
            <person name="Ichikawa N."/>
            <person name="Tamura T."/>
        </authorList>
    </citation>
    <scope>NUCLEOTIDE SEQUENCE [LARGE SCALE GENOMIC DNA]</scope>
    <source>
        <strain evidence="4 5">NBRC 13850</strain>
    </source>
</reference>
<comment type="caution">
    <text evidence="4">The sequence shown here is derived from an EMBL/GenBank/DDBJ whole genome shotgun (WGS) entry which is preliminary data.</text>
</comment>
<dbReference type="CDD" id="cd03443">
    <property type="entry name" value="PaaI_thioesterase"/>
    <property type="match status" value="1"/>
</dbReference>
<dbReference type="GO" id="GO:0047617">
    <property type="term" value="F:fatty acyl-CoA hydrolase activity"/>
    <property type="evidence" value="ECO:0007669"/>
    <property type="project" value="InterPro"/>
</dbReference>
<dbReference type="InterPro" id="IPR003736">
    <property type="entry name" value="PAAI_dom"/>
</dbReference>
<accession>A0A401YVV5</accession>
<comment type="similarity">
    <text evidence="1">Belongs to the thioesterase PaaI family.</text>
</comment>
<dbReference type="Pfam" id="PF03061">
    <property type="entry name" value="4HBT"/>
    <property type="match status" value="1"/>
</dbReference>
<dbReference type="NCBIfam" id="TIGR00369">
    <property type="entry name" value="unchar_dom_1"/>
    <property type="match status" value="1"/>
</dbReference>
<dbReference type="InterPro" id="IPR039298">
    <property type="entry name" value="ACOT13"/>
</dbReference>
<dbReference type="Gene3D" id="3.10.129.10">
    <property type="entry name" value="Hotdog Thioesterase"/>
    <property type="match status" value="1"/>
</dbReference>
<evidence type="ECO:0000259" key="3">
    <source>
        <dbReference type="Pfam" id="PF03061"/>
    </source>
</evidence>
<keyword evidence="5" id="KW-1185">Reference proteome</keyword>
<feature type="domain" description="Thioesterase" evidence="3">
    <location>
        <begin position="59"/>
        <end position="136"/>
    </location>
</feature>
<dbReference type="InterPro" id="IPR006683">
    <property type="entry name" value="Thioestr_dom"/>
</dbReference>
<dbReference type="AlphaFoldDB" id="A0A401YVV5"/>
<dbReference type="RefSeq" id="WP_246127025.1">
    <property type="nucleotide sequence ID" value="NZ_BIFH01000029.1"/>
</dbReference>
<evidence type="ECO:0000256" key="2">
    <source>
        <dbReference type="ARBA" id="ARBA00022801"/>
    </source>
</evidence>
<proteinExistence type="inferred from homology"/>
<dbReference type="InterPro" id="IPR029069">
    <property type="entry name" value="HotDog_dom_sf"/>
</dbReference>
<protein>
    <recommendedName>
        <fullName evidence="3">Thioesterase domain-containing protein</fullName>
    </recommendedName>
</protein>
<dbReference type="PANTHER" id="PTHR21660">
    <property type="entry name" value="THIOESTERASE SUPERFAMILY MEMBER-RELATED"/>
    <property type="match status" value="1"/>
</dbReference>
<gene>
    <name evidence="4" type="ORF">EHYA_06431</name>
</gene>
<organism evidence="4 5">
    <name type="scientific">Embleya hyalina</name>
    <dbReference type="NCBI Taxonomy" id="516124"/>
    <lineage>
        <taxon>Bacteria</taxon>
        <taxon>Bacillati</taxon>
        <taxon>Actinomycetota</taxon>
        <taxon>Actinomycetes</taxon>
        <taxon>Kitasatosporales</taxon>
        <taxon>Streptomycetaceae</taxon>
        <taxon>Embleya</taxon>
    </lineage>
</organism>
<keyword evidence="2" id="KW-0378">Hydrolase</keyword>
<dbReference type="EMBL" id="BIFH01000029">
    <property type="protein sequence ID" value="GCD98720.1"/>
    <property type="molecule type" value="Genomic_DNA"/>
</dbReference>
<dbReference type="SUPFAM" id="SSF54637">
    <property type="entry name" value="Thioesterase/thiol ester dehydrase-isomerase"/>
    <property type="match status" value="1"/>
</dbReference>
<dbReference type="PANTHER" id="PTHR21660:SF1">
    <property type="entry name" value="ACYL-COENZYME A THIOESTERASE 13"/>
    <property type="match status" value="1"/>
</dbReference>
<evidence type="ECO:0000313" key="5">
    <source>
        <dbReference type="Proteomes" id="UP000286931"/>
    </source>
</evidence>
<evidence type="ECO:0000256" key="1">
    <source>
        <dbReference type="ARBA" id="ARBA00008324"/>
    </source>
</evidence>